<dbReference type="STRING" id="1032480.MLP_29580"/>
<proteinExistence type="predicted"/>
<sequence>MSVQITVRLPEDAVSFLDQEVERSGQGREAVLSKLLRRAARRQRAERDAAIYATQGEDPDLASFAAWARQNAARVWADLD</sequence>
<accession>F5XJS2</accession>
<dbReference type="OrthoDB" id="3541837at2"/>
<dbReference type="RefSeq" id="WP_013863841.1">
    <property type="nucleotide sequence ID" value="NC_015635.1"/>
</dbReference>
<dbReference type="EMBL" id="AP012204">
    <property type="protein sequence ID" value="BAK35972.1"/>
    <property type="molecule type" value="Genomic_DNA"/>
</dbReference>
<keyword evidence="2" id="KW-1185">Reference proteome</keyword>
<name>F5XJS2_MICPN</name>
<dbReference type="KEGG" id="mph:MLP_29580"/>
<dbReference type="Proteomes" id="UP000007947">
    <property type="component" value="Chromosome"/>
</dbReference>
<protein>
    <recommendedName>
        <fullName evidence="3">Ribbon-helix-helix protein CopG domain-containing protein</fullName>
    </recommendedName>
</protein>
<dbReference type="AlphaFoldDB" id="F5XJS2"/>
<evidence type="ECO:0000313" key="2">
    <source>
        <dbReference type="Proteomes" id="UP000007947"/>
    </source>
</evidence>
<organism evidence="1 2">
    <name type="scientific">Microlunatus phosphovorus (strain ATCC 700054 / DSM 10555 / JCM 9379 / NBRC 101784 / NCIMB 13414 / VKM Ac-1990 / NM-1)</name>
    <dbReference type="NCBI Taxonomy" id="1032480"/>
    <lineage>
        <taxon>Bacteria</taxon>
        <taxon>Bacillati</taxon>
        <taxon>Actinomycetota</taxon>
        <taxon>Actinomycetes</taxon>
        <taxon>Propionibacteriales</taxon>
        <taxon>Propionibacteriaceae</taxon>
        <taxon>Microlunatus</taxon>
    </lineage>
</organism>
<gene>
    <name evidence="1" type="ordered locus">MLP_29580</name>
</gene>
<evidence type="ECO:0000313" key="1">
    <source>
        <dbReference type="EMBL" id="BAK35972.1"/>
    </source>
</evidence>
<dbReference type="HOGENOM" id="CLU_176240_0_0_11"/>
<reference evidence="1 2" key="1">
    <citation type="submission" date="2011-05" db="EMBL/GenBank/DDBJ databases">
        <title>Whole genome sequence of Microlunatus phosphovorus NM-1.</title>
        <authorList>
            <person name="Hosoyama A."/>
            <person name="Sasaki K."/>
            <person name="Harada T."/>
            <person name="Igarashi R."/>
            <person name="Kawakoshi A."/>
            <person name="Sasagawa M."/>
            <person name="Fukada J."/>
            <person name="Nakamura S."/>
            <person name="Katano Y."/>
            <person name="Hanada S."/>
            <person name="Kamagata Y."/>
            <person name="Nakamura N."/>
            <person name="Yamazaki S."/>
            <person name="Fujita N."/>
        </authorList>
    </citation>
    <scope>NUCLEOTIDE SEQUENCE [LARGE SCALE GENOMIC DNA]</scope>
    <source>
        <strain evidence="2">ATCC 700054 / DSM 10555 / JCM 9379 / NBRC 101784 / NCIMB 13414 / VKM Ac-1990 / NM-1</strain>
    </source>
</reference>
<evidence type="ECO:0008006" key="3">
    <source>
        <dbReference type="Google" id="ProtNLM"/>
    </source>
</evidence>